<proteinExistence type="predicted"/>
<gene>
    <name evidence="2" type="ORF">N0V91_009848</name>
</gene>
<dbReference type="OrthoDB" id="5307331at2759"/>
<feature type="compositionally biased region" description="Polar residues" evidence="1">
    <location>
        <begin position="284"/>
        <end position="293"/>
    </location>
</feature>
<dbReference type="AlphaFoldDB" id="A0A9W8Z6E8"/>
<comment type="caution">
    <text evidence="2">The sequence shown here is derived from an EMBL/GenBank/DDBJ whole genome shotgun (WGS) entry which is preliminary data.</text>
</comment>
<organism evidence="2 3">
    <name type="scientific">Didymella pomorum</name>
    <dbReference type="NCBI Taxonomy" id="749634"/>
    <lineage>
        <taxon>Eukaryota</taxon>
        <taxon>Fungi</taxon>
        <taxon>Dikarya</taxon>
        <taxon>Ascomycota</taxon>
        <taxon>Pezizomycotina</taxon>
        <taxon>Dothideomycetes</taxon>
        <taxon>Pleosporomycetidae</taxon>
        <taxon>Pleosporales</taxon>
        <taxon>Pleosporineae</taxon>
        <taxon>Didymellaceae</taxon>
        <taxon>Didymella</taxon>
    </lineage>
</organism>
<dbReference type="EMBL" id="JAPEVA010000118">
    <property type="protein sequence ID" value="KAJ4398894.1"/>
    <property type="molecule type" value="Genomic_DNA"/>
</dbReference>
<protein>
    <submittedName>
        <fullName evidence="2">Uncharacterized protein</fullName>
    </submittedName>
</protein>
<evidence type="ECO:0000313" key="3">
    <source>
        <dbReference type="Proteomes" id="UP001140510"/>
    </source>
</evidence>
<sequence>MTSLDAGRPASERDSNVSLGLVGVPSFSESTQTADAFEYDANSNIDYDIAFDDSIFADFNQYCMDAGQSNGQPPNDFEAVAILPPQTDIGGTGLSQNYTANEQHDSFTFDPLGPNLVPVQQNFGYPDPQGCYIGHEAPYFQNGHDPLAPPVDAFGSLGLAAIPGNNVLTGYEDVQYPPRQYDFLPDSWTLPAEGGLVPAQVAVDLPVDPSLQFESQNSIEDIRTLSIGPSAGSLRSMVSARMSPMKPWKFTESSDSDSDKDYHGEPKATKISKHQQRQQRRQSEVSSACTSAGTPAEPVKYNAGEKPKKDDAKPWIRINSNTEGDTRTAKINNWMNKYKFHPLPLGDWASGKHTFKYTRNCNVDFLTDAPMSTRKIREYILNYPCDKHRHLILWIQKMPADTSRRYGSQQHAKCAFKDCPVQKYVTGTISTGEYRVAFDEKHFTYGHDVDPYDCTAYAHLYCMEQFLDFDLICQVADVRVDTRHVLPLEPNERSAFSMVDVPARAEIEKFVKLATKNKLRWAERWANYPVHANYGPEDQKPHEYTLTYLAHCMYEEHQDHSHKKQAALRKVTVSQRRVHLGDLEMSVADKRIEKEVFKGKKKGRNLKHEEHYSPRIWYNIKRAKKEAKEFLEKIARDKKRNGRVKSKKGTKMKAVRYDEFDESDENKPTYSAGTRATRQKKHKVNYAKSPFEQLHLYDEAAYMQAQTAPPVQATDVQHLATYLGQNFDKAPAVSIDPMFDTPYDLYAVPLTPKLNIEDFDKFPACEDDLPEDNLEKLLSLARRQSCADFGPMSILKSPGLVYGRSSRRAGLGRQPVTDSKVYGINDPPSAMFVRRSGRIRARSGQ</sequence>
<name>A0A9W8Z6E8_9PLEO</name>
<accession>A0A9W8Z6E8</accession>
<keyword evidence="3" id="KW-1185">Reference proteome</keyword>
<reference evidence="2" key="1">
    <citation type="submission" date="2022-10" db="EMBL/GenBank/DDBJ databases">
        <title>Tapping the CABI collections for fungal endophytes: first genome assemblies for Collariella, Neodidymelliopsis, Ascochyta clinopodiicola, Didymella pomorum, Didymosphaeria variabile, Neocosmospora piperis and Neocucurbitaria cava.</title>
        <authorList>
            <person name="Hill R."/>
        </authorList>
    </citation>
    <scope>NUCLEOTIDE SEQUENCE</scope>
    <source>
        <strain evidence="2">IMI 355091</strain>
    </source>
</reference>
<dbReference type="Proteomes" id="UP001140510">
    <property type="component" value="Unassembled WGS sequence"/>
</dbReference>
<evidence type="ECO:0000256" key="1">
    <source>
        <dbReference type="SAM" id="MobiDB-lite"/>
    </source>
</evidence>
<feature type="compositionally biased region" description="Basic residues" evidence="1">
    <location>
        <begin position="270"/>
        <end position="280"/>
    </location>
</feature>
<feature type="compositionally biased region" description="Basic and acidic residues" evidence="1">
    <location>
        <begin position="303"/>
        <end position="313"/>
    </location>
</feature>
<feature type="region of interest" description="Disordered" evidence="1">
    <location>
        <begin position="247"/>
        <end position="313"/>
    </location>
</feature>
<feature type="compositionally biased region" description="Basic and acidic residues" evidence="1">
    <location>
        <begin position="257"/>
        <end position="268"/>
    </location>
</feature>
<evidence type="ECO:0000313" key="2">
    <source>
        <dbReference type="EMBL" id="KAJ4398894.1"/>
    </source>
</evidence>